<dbReference type="EMBL" id="CM051401">
    <property type="protein sequence ID" value="KAJ4712438.1"/>
    <property type="molecule type" value="Genomic_DNA"/>
</dbReference>
<gene>
    <name evidence="1" type="ORF">OWV82_014682</name>
</gene>
<dbReference type="Proteomes" id="UP001164539">
    <property type="component" value="Chromosome 8"/>
</dbReference>
<accession>A0ACC1XMA4</accession>
<proteinExistence type="predicted"/>
<keyword evidence="1" id="KW-0808">Transferase</keyword>
<keyword evidence="2" id="KW-1185">Reference proteome</keyword>
<name>A0ACC1XMA4_MELAZ</name>
<keyword evidence="1" id="KW-0418">Kinase</keyword>
<evidence type="ECO:0000313" key="2">
    <source>
        <dbReference type="Proteomes" id="UP001164539"/>
    </source>
</evidence>
<protein>
    <submittedName>
        <fullName evidence="1">Protein kinase domain</fullName>
    </submittedName>
</protein>
<comment type="caution">
    <text evidence="1">The sequence shown here is derived from an EMBL/GenBank/DDBJ whole genome shotgun (WGS) entry which is preliminary data.</text>
</comment>
<sequence length="531" mass="58635">MTEADSTSLALGREIIIPISCSCTGQFSKAIVKYNFSTSGSFAGVACGAFEGLVKAQSLVDENTDFEGNVLIKVPIRCACPNEDDRSNDVNYLVTYPVIEDDNTDLIARKFGIQEEMIWKANGLQSFDSIFPKTTVLMPTKDVPVVDWDIETRSDDPALSPRGVIPLTKVVSSTETTVSLKPQVLLALGVVVAVVLIIVASCVCISIRRKYRPRSFRPLTPRNSVSSNLSPDFLDGVSKLKHSLISFSLEELRIATEDFNESTVIGTAVYRGRIGSLYVAIERMNSVEAARHVICILTKMNHLNVVRLEGCCYGSTPYLVFEFAQNGSLRECLTSAPISRQLTWAKRLQIAFDLAVAIHYIHYCTKPAYVHRNINSRNVLITKDWRAKISGFRLAKSVIFNEEKEQTNWNESVVVGRKGYLAPEYLSDGLASLKVDVFAYGVILLELLSSKEATMEGKLLKDSVNFLVDAGFESSSGSLNKLKEFLDPALEGDYPIGDAMCLTILAKACIEEDPHNRPTMNDVLKALSRIV</sequence>
<organism evidence="1 2">
    <name type="scientific">Melia azedarach</name>
    <name type="common">Chinaberry tree</name>
    <dbReference type="NCBI Taxonomy" id="155640"/>
    <lineage>
        <taxon>Eukaryota</taxon>
        <taxon>Viridiplantae</taxon>
        <taxon>Streptophyta</taxon>
        <taxon>Embryophyta</taxon>
        <taxon>Tracheophyta</taxon>
        <taxon>Spermatophyta</taxon>
        <taxon>Magnoliopsida</taxon>
        <taxon>eudicotyledons</taxon>
        <taxon>Gunneridae</taxon>
        <taxon>Pentapetalae</taxon>
        <taxon>rosids</taxon>
        <taxon>malvids</taxon>
        <taxon>Sapindales</taxon>
        <taxon>Meliaceae</taxon>
        <taxon>Melia</taxon>
    </lineage>
</organism>
<evidence type="ECO:0000313" key="1">
    <source>
        <dbReference type="EMBL" id="KAJ4712438.1"/>
    </source>
</evidence>
<reference evidence="1 2" key="1">
    <citation type="journal article" date="2023" name="Science">
        <title>Complex scaffold remodeling in plant triterpene biosynthesis.</title>
        <authorList>
            <person name="De La Pena R."/>
            <person name="Hodgson H."/>
            <person name="Liu J.C."/>
            <person name="Stephenson M.J."/>
            <person name="Martin A.C."/>
            <person name="Owen C."/>
            <person name="Harkess A."/>
            <person name="Leebens-Mack J."/>
            <person name="Jimenez L.E."/>
            <person name="Osbourn A."/>
            <person name="Sattely E.S."/>
        </authorList>
    </citation>
    <scope>NUCLEOTIDE SEQUENCE [LARGE SCALE GENOMIC DNA]</scope>
    <source>
        <strain evidence="2">cv. JPN11</strain>
        <tissue evidence="1">Leaf</tissue>
    </source>
</reference>